<dbReference type="EMBL" id="HBGQ01037372">
    <property type="protein sequence ID" value="CAD9426947.1"/>
    <property type="molecule type" value="Transcribed_RNA"/>
</dbReference>
<proteinExistence type="predicted"/>
<sequence>MSAKEEYKRLDANSGIAEGEDAKSDPSTDLGSEDYDSDTSDDEGDEQALERFSPKDTILIFDWDDTVLPSTWIQEQGLRLDDGVAPTWEQEVQLQKMAEHAAQTLSIAKRHGKVILVTNAEHGWIELSCQKFLPSLQPVLSHVKILSARSTYEQQGVPSPFDWKYLAFESEIYSFYDGSVAEQEKNVISFGDSAHEREALIRVTENMQNCRTKSLKFVERPEVDQLLKEHKLISGCIRYIANHDGNLDLCIRCD</sequence>
<name>A0A7S2CL29_9DINO</name>
<feature type="compositionally biased region" description="Basic and acidic residues" evidence="1">
    <location>
        <begin position="1"/>
        <end position="11"/>
    </location>
</feature>
<feature type="region of interest" description="Disordered" evidence="1">
    <location>
        <begin position="1"/>
        <end position="49"/>
    </location>
</feature>
<gene>
    <name evidence="2" type="ORF">AAND1436_LOCUS18405</name>
</gene>
<organism evidence="2">
    <name type="scientific">Alexandrium andersonii</name>
    <dbReference type="NCBI Taxonomy" id="327968"/>
    <lineage>
        <taxon>Eukaryota</taxon>
        <taxon>Sar</taxon>
        <taxon>Alveolata</taxon>
        <taxon>Dinophyceae</taxon>
        <taxon>Gonyaulacales</taxon>
        <taxon>Pyrocystaceae</taxon>
        <taxon>Alexandrium</taxon>
    </lineage>
</organism>
<feature type="compositionally biased region" description="Acidic residues" evidence="1">
    <location>
        <begin position="31"/>
        <end position="47"/>
    </location>
</feature>
<reference evidence="2" key="1">
    <citation type="submission" date="2021-01" db="EMBL/GenBank/DDBJ databases">
        <authorList>
            <person name="Corre E."/>
            <person name="Pelletier E."/>
            <person name="Niang G."/>
            <person name="Scheremetjew M."/>
            <person name="Finn R."/>
            <person name="Kale V."/>
            <person name="Holt S."/>
            <person name="Cochrane G."/>
            <person name="Meng A."/>
            <person name="Brown T."/>
            <person name="Cohen L."/>
        </authorList>
    </citation>
    <scope>NUCLEOTIDE SEQUENCE</scope>
    <source>
        <strain evidence="2">CCMP2222</strain>
    </source>
</reference>
<evidence type="ECO:0000313" key="2">
    <source>
        <dbReference type="EMBL" id="CAD9426947.1"/>
    </source>
</evidence>
<dbReference type="PANTHER" id="PTHR38899:SF1">
    <property type="entry name" value="PROTEIN KINASE"/>
    <property type="match status" value="1"/>
</dbReference>
<dbReference type="PANTHER" id="PTHR38899">
    <property type="entry name" value="DOMAIN OOKINETE PROTEIN, PUTATIVE-RELATED"/>
    <property type="match status" value="1"/>
</dbReference>
<protein>
    <submittedName>
        <fullName evidence="2">Uncharacterized protein</fullName>
    </submittedName>
</protein>
<accession>A0A7S2CL29</accession>
<evidence type="ECO:0000256" key="1">
    <source>
        <dbReference type="SAM" id="MobiDB-lite"/>
    </source>
</evidence>
<dbReference type="AlphaFoldDB" id="A0A7S2CL29"/>